<keyword evidence="3" id="KW-0414">Isoprene biosynthesis</keyword>
<evidence type="ECO:0000313" key="5">
    <source>
        <dbReference type="Proteomes" id="UP000824260"/>
    </source>
</evidence>
<dbReference type="PANTHER" id="PTHR32125:SF4">
    <property type="entry name" value="2-C-METHYL-D-ERYTHRITOL 4-PHOSPHATE CYTIDYLYLTRANSFERASE, CHLOROPLASTIC"/>
    <property type="match status" value="1"/>
</dbReference>
<dbReference type="GO" id="GO:0050518">
    <property type="term" value="F:2-C-methyl-D-erythritol 4-phosphate cytidylyltransferase activity"/>
    <property type="evidence" value="ECO:0007669"/>
    <property type="project" value="TreeGrafter"/>
</dbReference>
<organism evidence="4 5">
    <name type="scientific">Candidatus Pullichristensenella stercorigallinarum</name>
    <dbReference type="NCBI Taxonomy" id="2840909"/>
    <lineage>
        <taxon>Bacteria</taxon>
        <taxon>Bacillati</taxon>
        <taxon>Bacillota</taxon>
        <taxon>Clostridia</taxon>
        <taxon>Candidatus Pullichristensenella</taxon>
    </lineage>
</organism>
<dbReference type="InterPro" id="IPR029044">
    <property type="entry name" value="Nucleotide-diphossugar_trans"/>
</dbReference>
<reference evidence="4" key="1">
    <citation type="submission" date="2020-10" db="EMBL/GenBank/DDBJ databases">
        <authorList>
            <person name="Gilroy R."/>
        </authorList>
    </citation>
    <scope>NUCLEOTIDE SEQUENCE</scope>
    <source>
        <strain evidence="4">ChiSjej6B24-2974</strain>
    </source>
</reference>
<accession>A0A9D1CXK0</accession>
<comment type="caution">
    <text evidence="4">The sequence shown here is derived from an EMBL/GenBank/DDBJ whole genome shotgun (WGS) entry which is preliminary data.</text>
</comment>
<dbReference type="PANTHER" id="PTHR32125">
    <property type="entry name" value="2-C-METHYL-D-ERYTHRITOL 4-PHOSPHATE CYTIDYLYLTRANSFERASE, CHLOROPLASTIC"/>
    <property type="match status" value="1"/>
</dbReference>
<gene>
    <name evidence="4" type="ORF">IAA52_09855</name>
</gene>
<dbReference type="SUPFAM" id="SSF53448">
    <property type="entry name" value="Nucleotide-diphospho-sugar transferases"/>
    <property type="match status" value="1"/>
</dbReference>
<evidence type="ECO:0000256" key="3">
    <source>
        <dbReference type="ARBA" id="ARBA00023229"/>
    </source>
</evidence>
<evidence type="ECO:0000313" key="4">
    <source>
        <dbReference type="EMBL" id="HIQ83389.1"/>
    </source>
</evidence>
<sequence length="219" mass="25079">MNVALILCGGVGNRFGGGLPKQYLPVAGHMCVEYVIRACCEAESVEKVVVCAAPPYEYLLPLREKYDFDLTPSGAERNGTIHLGLEYIHAHYACEKLAVIDSARPLTTAALIDTLMEKLDGYDAAIQCRHLCDALGHYGEQDVDRSQYFSIQTPECFRFDVFYRYFREEFPATCLLNHLPLEASRYLYFDFINNLKMTYPEDIDFLTYVLEKRRREGKE</sequence>
<keyword evidence="2 4" id="KW-0548">Nucleotidyltransferase</keyword>
<dbReference type="Proteomes" id="UP000824260">
    <property type="component" value="Unassembled WGS sequence"/>
</dbReference>
<reference evidence="4" key="2">
    <citation type="journal article" date="2021" name="PeerJ">
        <title>Extensive microbial diversity within the chicken gut microbiome revealed by metagenomics and culture.</title>
        <authorList>
            <person name="Gilroy R."/>
            <person name="Ravi A."/>
            <person name="Getino M."/>
            <person name="Pursley I."/>
            <person name="Horton D.L."/>
            <person name="Alikhan N.F."/>
            <person name="Baker D."/>
            <person name="Gharbi K."/>
            <person name="Hall N."/>
            <person name="Watson M."/>
            <person name="Adriaenssens E.M."/>
            <person name="Foster-Nyarko E."/>
            <person name="Jarju S."/>
            <person name="Secka A."/>
            <person name="Antonio M."/>
            <person name="Oren A."/>
            <person name="Chaudhuri R.R."/>
            <person name="La Ragione R."/>
            <person name="Hildebrand F."/>
            <person name="Pallen M.J."/>
        </authorList>
    </citation>
    <scope>NUCLEOTIDE SEQUENCE</scope>
    <source>
        <strain evidence="4">ChiSjej6B24-2974</strain>
    </source>
</reference>
<dbReference type="Pfam" id="PF01128">
    <property type="entry name" value="IspD"/>
    <property type="match status" value="1"/>
</dbReference>
<evidence type="ECO:0000256" key="1">
    <source>
        <dbReference type="ARBA" id="ARBA00022679"/>
    </source>
</evidence>
<dbReference type="InterPro" id="IPR050088">
    <property type="entry name" value="IspD/TarI_cytidylyltransf_bact"/>
</dbReference>
<dbReference type="Gene3D" id="3.90.550.10">
    <property type="entry name" value="Spore Coat Polysaccharide Biosynthesis Protein SpsA, Chain A"/>
    <property type="match status" value="1"/>
</dbReference>
<dbReference type="InterPro" id="IPR034683">
    <property type="entry name" value="IspD/TarI"/>
</dbReference>
<name>A0A9D1CXK0_9FIRM</name>
<dbReference type="AlphaFoldDB" id="A0A9D1CXK0"/>
<evidence type="ECO:0000256" key="2">
    <source>
        <dbReference type="ARBA" id="ARBA00022695"/>
    </source>
</evidence>
<keyword evidence="1" id="KW-0808">Transferase</keyword>
<protein>
    <submittedName>
        <fullName evidence="4">2-C-methyl-D-erythritol 4-phosphate cytidylyltransferase</fullName>
    </submittedName>
</protein>
<dbReference type="EMBL" id="DVFZ01000097">
    <property type="protein sequence ID" value="HIQ83389.1"/>
    <property type="molecule type" value="Genomic_DNA"/>
</dbReference>
<dbReference type="GO" id="GO:0008299">
    <property type="term" value="P:isoprenoid biosynthetic process"/>
    <property type="evidence" value="ECO:0007669"/>
    <property type="project" value="UniProtKB-KW"/>
</dbReference>
<proteinExistence type="predicted"/>